<gene>
    <name evidence="6" type="ORF">DASC09_025050</name>
    <name evidence="7" type="ORF">DASC09_025110</name>
</gene>
<reference evidence="7 8" key="1">
    <citation type="journal article" date="2023" name="Elife">
        <title>Identification of key yeast species and microbe-microbe interactions impacting larval growth of Drosophila in the wild.</title>
        <authorList>
            <person name="Mure A."/>
            <person name="Sugiura Y."/>
            <person name="Maeda R."/>
            <person name="Honda K."/>
            <person name="Sakurai N."/>
            <person name="Takahashi Y."/>
            <person name="Watada M."/>
            <person name="Katoh T."/>
            <person name="Gotoh A."/>
            <person name="Gotoh Y."/>
            <person name="Taniguchi I."/>
            <person name="Nakamura K."/>
            <person name="Hayashi T."/>
            <person name="Katayama T."/>
            <person name="Uemura T."/>
            <person name="Hattori Y."/>
        </authorList>
    </citation>
    <scope>NUCLEOTIDE SEQUENCE [LARGE SCALE GENOMIC DNA]</scope>
    <source>
        <strain evidence="7 8">SC-9</strain>
    </source>
</reference>
<dbReference type="Pfam" id="PF01182">
    <property type="entry name" value="Glucosamine_iso"/>
    <property type="match status" value="1"/>
</dbReference>
<dbReference type="GO" id="GO:0004342">
    <property type="term" value="F:glucosamine-6-phosphate deaminase activity"/>
    <property type="evidence" value="ECO:0007669"/>
    <property type="project" value="UniProtKB-EC"/>
</dbReference>
<accession>A0AAV5QKH4</accession>
<dbReference type="GO" id="GO:0006046">
    <property type="term" value="P:N-acetylglucosamine catabolic process"/>
    <property type="evidence" value="ECO:0007669"/>
    <property type="project" value="TreeGrafter"/>
</dbReference>
<comment type="caution">
    <text evidence="7">The sequence shown here is derived from an EMBL/GenBank/DDBJ whole genome shotgun (WGS) entry which is preliminary data.</text>
</comment>
<proteinExistence type="inferred from homology"/>
<evidence type="ECO:0000256" key="4">
    <source>
        <dbReference type="ARBA" id="ARBA00022801"/>
    </source>
</evidence>
<evidence type="ECO:0000256" key="2">
    <source>
        <dbReference type="ARBA" id="ARBA00005526"/>
    </source>
</evidence>
<evidence type="ECO:0000256" key="3">
    <source>
        <dbReference type="ARBA" id="ARBA00012680"/>
    </source>
</evidence>
<evidence type="ECO:0000313" key="7">
    <source>
        <dbReference type="EMBL" id="GMM35186.1"/>
    </source>
</evidence>
<dbReference type="Proteomes" id="UP001360560">
    <property type="component" value="Unassembled WGS sequence"/>
</dbReference>
<dbReference type="PANTHER" id="PTHR11280">
    <property type="entry name" value="GLUCOSAMINE-6-PHOSPHATE ISOMERASE"/>
    <property type="match status" value="1"/>
</dbReference>
<protein>
    <recommendedName>
        <fullName evidence="3">glucosamine-6-phosphate deaminase</fullName>
        <ecNumber evidence="3">3.5.99.6</ecNumber>
    </recommendedName>
</protein>
<dbReference type="EC" id="3.5.99.6" evidence="3"/>
<keyword evidence="8" id="KW-1185">Reference proteome</keyword>
<evidence type="ECO:0000259" key="5">
    <source>
        <dbReference type="Pfam" id="PF01182"/>
    </source>
</evidence>
<dbReference type="RefSeq" id="XP_064852180.1">
    <property type="nucleotide sequence ID" value="XM_064996108.1"/>
</dbReference>
<dbReference type="EMBL" id="BTFZ01000004">
    <property type="protein sequence ID" value="GMM35180.1"/>
    <property type="molecule type" value="Genomic_DNA"/>
</dbReference>
<dbReference type="GO" id="GO:0006043">
    <property type="term" value="P:glucosamine catabolic process"/>
    <property type="evidence" value="ECO:0007669"/>
    <property type="project" value="TreeGrafter"/>
</dbReference>
<dbReference type="GeneID" id="90073159"/>
<dbReference type="GO" id="GO:0019262">
    <property type="term" value="P:N-acetylneuraminate catabolic process"/>
    <property type="evidence" value="ECO:0007669"/>
    <property type="project" value="TreeGrafter"/>
</dbReference>
<feature type="domain" description="Glucosamine/galactosamine-6-phosphate isomerase" evidence="5">
    <location>
        <begin position="9"/>
        <end position="238"/>
    </location>
</feature>
<dbReference type="InterPro" id="IPR037171">
    <property type="entry name" value="NagB/RpiA_transferase-like"/>
</dbReference>
<comment type="catalytic activity">
    <reaction evidence="1">
        <text>alpha-D-glucosamine 6-phosphate + H2O = beta-D-fructose 6-phosphate + NH4(+)</text>
        <dbReference type="Rhea" id="RHEA:12172"/>
        <dbReference type="ChEBI" id="CHEBI:15377"/>
        <dbReference type="ChEBI" id="CHEBI:28938"/>
        <dbReference type="ChEBI" id="CHEBI:57634"/>
        <dbReference type="ChEBI" id="CHEBI:75989"/>
        <dbReference type="EC" id="3.5.99.6"/>
    </reaction>
</comment>
<organism evidence="7 8">
    <name type="scientific">Saccharomycopsis crataegensis</name>
    <dbReference type="NCBI Taxonomy" id="43959"/>
    <lineage>
        <taxon>Eukaryota</taxon>
        <taxon>Fungi</taxon>
        <taxon>Dikarya</taxon>
        <taxon>Ascomycota</taxon>
        <taxon>Saccharomycotina</taxon>
        <taxon>Saccharomycetes</taxon>
        <taxon>Saccharomycopsidaceae</taxon>
        <taxon>Saccharomycopsis</taxon>
    </lineage>
</organism>
<dbReference type="AlphaFoldDB" id="A0AAV5QKH4"/>
<dbReference type="PANTHER" id="PTHR11280:SF5">
    <property type="entry name" value="GLUCOSAMINE-6-PHOSPHATE ISOMERASE"/>
    <property type="match status" value="1"/>
</dbReference>
<dbReference type="InterPro" id="IPR004547">
    <property type="entry name" value="Glucosamine6P_isomerase"/>
</dbReference>
<evidence type="ECO:0000256" key="1">
    <source>
        <dbReference type="ARBA" id="ARBA00000644"/>
    </source>
</evidence>
<dbReference type="SUPFAM" id="SSF100950">
    <property type="entry name" value="NagB/RpiA/CoA transferase-like"/>
    <property type="match status" value="1"/>
</dbReference>
<dbReference type="GO" id="GO:0042802">
    <property type="term" value="F:identical protein binding"/>
    <property type="evidence" value="ECO:0007669"/>
    <property type="project" value="TreeGrafter"/>
</dbReference>
<dbReference type="NCBIfam" id="TIGR00502">
    <property type="entry name" value="nagB"/>
    <property type="match status" value="1"/>
</dbReference>
<name>A0AAV5QKH4_9ASCO</name>
<keyword evidence="4" id="KW-0378">Hydrolase</keyword>
<evidence type="ECO:0000313" key="6">
    <source>
        <dbReference type="EMBL" id="GMM35180.1"/>
    </source>
</evidence>
<evidence type="ECO:0000313" key="8">
    <source>
        <dbReference type="Proteomes" id="UP001360560"/>
    </source>
</evidence>
<dbReference type="GO" id="GO:0005975">
    <property type="term" value="P:carbohydrate metabolic process"/>
    <property type="evidence" value="ECO:0007669"/>
    <property type="project" value="InterPro"/>
</dbReference>
<dbReference type="InterPro" id="IPR006148">
    <property type="entry name" value="Glc/Gal-6P_isomerase"/>
</dbReference>
<dbReference type="GO" id="GO:0005737">
    <property type="term" value="C:cytoplasm"/>
    <property type="evidence" value="ECO:0007669"/>
    <property type="project" value="TreeGrafter"/>
</dbReference>
<sequence>MVQLIAYQSKDQGAAFVAEHIAEKINEFQPTESKPFVLGLPTGSSPEPVYKHLVELYNDKKVSFKNVVTFNMDEYCGLEPSNDQSYHYFMYKNLFNHIDIQEKNIHILNGLADDFEKECQSYQEEIAKYAPFQIFMGGVGAKGHIAFNEVGSARDSQTRKVELEESTINANSRFFNDDLSKVPRYALSVGISTVLDNSKEVITLVFGSSKAQILNKTLNSPISSDIPSTFLRDHKNSLIVCDSEACAELPESAVEISKL</sequence>
<dbReference type="CDD" id="cd01399">
    <property type="entry name" value="GlcN6P_deaminase"/>
    <property type="match status" value="1"/>
</dbReference>
<dbReference type="EMBL" id="BTFZ01000004">
    <property type="protein sequence ID" value="GMM35186.1"/>
    <property type="molecule type" value="Genomic_DNA"/>
</dbReference>
<dbReference type="Gene3D" id="3.40.50.1360">
    <property type="match status" value="1"/>
</dbReference>
<reference evidence="7" key="2">
    <citation type="submission" date="2023-06" db="EMBL/GenBank/DDBJ databases">
        <authorList>
            <person name="Mure A."/>
            <person name="Hattori Y."/>
        </authorList>
    </citation>
    <scope>NUCLEOTIDE SEQUENCE</scope>
    <source>
        <strain evidence="7">SC-9</strain>
    </source>
</reference>
<comment type="similarity">
    <text evidence="2">Belongs to the glucosamine/galactosamine-6-phosphate isomerase family.</text>
</comment>